<accession>A0A8T0GDG9</accession>
<organism evidence="2 3">
    <name type="scientific">Ceratodon purpureus</name>
    <name type="common">Fire moss</name>
    <name type="synonym">Dicranum purpureum</name>
    <dbReference type="NCBI Taxonomy" id="3225"/>
    <lineage>
        <taxon>Eukaryota</taxon>
        <taxon>Viridiplantae</taxon>
        <taxon>Streptophyta</taxon>
        <taxon>Embryophyta</taxon>
        <taxon>Bryophyta</taxon>
        <taxon>Bryophytina</taxon>
        <taxon>Bryopsida</taxon>
        <taxon>Dicranidae</taxon>
        <taxon>Pseudoditrichales</taxon>
        <taxon>Ditrichaceae</taxon>
        <taxon>Ceratodon</taxon>
    </lineage>
</organism>
<comment type="caution">
    <text evidence="2">The sequence shown here is derived from an EMBL/GenBank/DDBJ whole genome shotgun (WGS) entry which is preliminary data.</text>
</comment>
<dbReference type="InterPro" id="IPR050228">
    <property type="entry name" value="Carboxylesterase_BioH"/>
</dbReference>
<dbReference type="SUPFAM" id="SSF53474">
    <property type="entry name" value="alpha/beta-Hydrolases"/>
    <property type="match status" value="1"/>
</dbReference>
<dbReference type="PANTHER" id="PTHR43194">
    <property type="entry name" value="HYDROLASE ALPHA/BETA FOLD FAMILY"/>
    <property type="match status" value="1"/>
</dbReference>
<evidence type="ECO:0000313" key="3">
    <source>
        <dbReference type="Proteomes" id="UP000822688"/>
    </source>
</evidence>
<dbReference type="EMBL" id="CM026432">
    <property type="protein sequence ID" value="KAG0557466.1"/>
    <property type="molecule type" value="Genomic_DNA"/>
</dbReference>
<name>A0A8T0GDG9_CERPU</name>
<proteinExistence type="predicted"/>
<dbReference type="GO" id="GO:0009507">
    <property type="term" value="C:chloroplast"/>
    <property type="evidence" value="ECO:0007669"/>
    <property type="project" value="TreeGrafter"/>
</dbReference>
<evidence type="ECO:0000313" key="2">
    <source>
        <dbReference type="EMBL" id="KAG0557466.1"/>
    </source>
</evidence>
<dbReference type="Gene3D" id="3.40.50.1820">
    <property type="entry name" value="alpha/beta hydrolase"/>
    <property type="match status" value="2"/>
</dbReference>
<dbReference type="PANTHER" id="PTHR43194:SF2">
    <property type="entry name" value="PEROXISOMAL MEMBRANE PROTEIN LPX1"/>
    <property type="match status" value="1"/>
</dbReference>
<dbReference type="Pfam" id="PF00561">
    <property type="entry name" value="Abhydrolase_1"/>
    <property type="match status" value="1"/>
</dbReference>
<reference evidence="2 3" key="1">
    <citation type="submission" date="2020-06" db="EMBL/GenBank/DDBJ databases">
        <title>WGS assembly of Ceratodon purpureus strain R40.</title>
        <authorList>
            <person name="Carey S.B."/>
            <person name="Jenkins J."/>
            <person name="Shu S."/>
            <person name="Lovell J.T."/>
            <person name="Sreedasyam A."/>
            <person name="Maumus F."/>
            <person name="Tiley G.P."/>
            <person name="Fernandez-Pozo N."/>
            <person name="Barry K."/>
            <person name="Chen C."/>
            <person name="Wang M."/>
            <person name="Lipzen A."/>
            <person name="Daum C."/>
            <person name="Saski C.A."/>
            <person name="Payton A.C."/>
            <person name="Mcbreen J.C."/>
            <person name="Conrad R.E."/>
            <person name="Kollar L.M."/>
            <person name="Olsson S."/>
            <person name="Huttunen S."/>
            <person name="Landis J.B."/>
            <person name="Wickett N.J."/>
            <person name="Johnson M.G."/>
            <person name="Rensing S.A."/>
            <person name="Grimwood J."/>
            <person name="Schmutz J."/>
            <person name="Mcdaniel S.F."/>
        </authorList>
    </citation>
    <scope>NUCLEOTIDE SEQUENCE [LARGE SCALE GENOMIC DNA]</scope>
    <source>
        <strain evidence="2 3">R40</strain>
    </source>
</reference>
<protein>
    <recommendedName>
        <fullName evidence="1">AB hydrolase-1 domain-containing protein</fullName>
    </recommendedName>
</protein>
<evidence type="ECO:0000259" key="1">
    <source>
        <dbReference type="Pfam" id="PF00561"/>
    </source>
</evidence>
<dbReference type="InterPro" id="IPR029058">
    <property type="entry name" value="AB_hydrolase_fold"/>
</dbReference>
<dbReference type="InterPro" id="IPR000073">
    <property type="entry name" value="AB_hydrolase_1"/>
</dbReference>
<dbReference type="AlphaFoldDB" id="A0A8T0GDG9"/>
<gene>
    <name evidence="2" type="ORF">KC19_11G132800</name>
</gene>
<dbReference type="Proteomes" id="UP000822688">
    <property type="component" value="Chromosome 11"/>
</dbReference>
<sequence length="450" mass="49972">MATSCKSWILTPMRGLDVGRIQQPGLQSWSSGVSFSKAQRLTVMAGMAAARTPLKLEKVVLTKRQIEEAKHEMDKFVQNISGHPEKRENASPYYLLHEAGQAVYGTVLMFHGFSATTWQTSLLAQYLFDNGFNVYQPSLCGHYFVNPDKNWPKHDFKKVIKEKLVKKLKGDPELAAYIQGFISISLLTPEQAKVAVDRLKALNENELLAAVSDDEFGDAFSEYYESEHLRYLHEAEQRMQEVAPLPGPLFTVGMSMGGATAIALAAIHPDKVARTAVFAPFFKSIDDYKGQFCKLTGPLGCEEKGWYPDMPFLLSCMVEVGAFGHFVRQDKHLNVLAKLPTFIVQTEIDDCADHAAGLRIIKEIEARSGAHGPPHFSTLYSAAEGVPHPMVHPLEASFEGGTNKFWQSLYQETFRFLTEGTVDVDHLHVTSQDPALPQVQALKTPALSVA</sequence>
<keyword evidence="3" id="KW-1185">Reference proteome</keyword>
<feature type="domain" description="AB hydrolase-1" evidence="1">
    <location>
        <begin position="106"/>
        <end position="280"/>
    </location>
</feature>